<name>A0A445N0B0_9BACT</name>
<protein>
    <submittedName>
        <fullName evidence="1">Uncharacterized protein</fullName>
    </submittedName>
</protein>
<dbReference type="EMBL" id="OJIN01000189">
    <property type="protein sequence ID" value="SPD75174.1"/>
    <property type="molecule type" value="Genomic_DNA"/>
</dbReference>
<evidence type="ECO:0000313" key="1">
    <source>
        <dbReference type="EMBL" id="SPD75174.1"/>
    </source>
</evidence>
<sequence>MQLSNACDKGGKDADVFKERKEMEKRPFVVDTFVYADARPLCIRRICWGY</sequence>
<dbReference type="AlphaFoldDB" id="A0A445N0B0"/>
<gene>
    <name evidence="1" type="ORF">PITCH_A470004</name>
</gene>
<organism evidence="1">
    <name type="scientific">uncultured Desulfobacterium sp</name>
    <dbReference type="NCBI Taxonomy" id="201089"/>
    <lineage>
        <taxon>Bacteria</taxon>
        <taxon>Pseudomonadati</taxon>
        <taxon>Thermodesulfobacteriota</taxon>
        <taxon>Desulfobacteria</taxon>
        <taxon>Desulfobacterales</taxon>
        <taxon>Desulfobacteriaceae</taxon>
        <taxon>Desulfobacterium</taxon>
        <taxon>environmental samples</taxon>
    </lineage>
</organism>
<accession>A0A445N0B0</accession>
<proteinExistence type="predicted"/>
<reference evidence="1" key="1">
    <citation type="submission" date="2018-01" db="EMBL/GenBank/DDBJ databases">
        <authorList>
            <person name="Regsiter A."/>
            <person name="William W."/>
        </authorList>
    </citation>
    <scope>NUCLEOTIDE SEQUENCE</scope>
    <source>
        <strain evidence="1">TRIP AH-1</strain>
    </source>
</reference>